<organism evidence="1 2">
    <name type="scientific">Monilinia laxa</name>
    <name type="common">Brown rot fungus</name>
    <name type="synonym">Sclerotinia laxa</name>
    <dbReference type="NCBI Taxonomy" id="61186"/>
    <lineage>
        <taxon>Eukaryota</taxon>
        <taxon>Fungi</taxon>
        <taxon>Dikarya</taxon>
        <taxon>Ascomycota</taxon>
        <taxon>Pezizomycotina</taxon>
        <taxon>Leotiomycetes</taxon>
        <taxon>Helotiales</taxon>
        <taxon>Sclerotiniaceae</taxon>
        <taxon>Monilinia</taxon>
    </lineage>
</organism>
<comment type="caution">
    <text evidence="1">The sequence shown here is derived from an EMBL/GenBank/DDBJ whole genome shotgun (WGS) entry which is preliminary data.</text>
</comment>
<keyword evidence="2" id="KW-1185">Reference proteome</keyword>
<sequence>MIHPSFFPSPPTNLFTQGCYVMQSHLFDSHYQLLINLASKRIEPFDLLHPVSFISNITIYISSPPPYPNP</sequence>
<reference evidence="1 2" key="1">
    <citation type="submission" date="2019-06" db="EMBL/GenBank/DDBJ databases">
        <title>Genome Sequence of the Brown Rot Fungal Pathogen Monilinia laxa.</title>
        <authorList>
            <person name="De Miccolis Angelini R.M."/>
            <person name="Landi L."/>
            <person name="Abate D."/>
            <person name="Pollastro S."/>
            <person name="Romanazzi G."/>
            <person name="Faretra F."/>
        </authorList>
    </citation>
    <scope>NUCLEOTIDE SEQUENCE [LARGE SCALE GENOMIC DNA]</scope>
    <source>
        <strain evidence="1 2">Mlax316</strain>
    </source>
</reference>
<evidence type="ECO:0000313" key="2">
    <source>
        <dbReference type="Proteomes" id="UP000326757"/>
    </source>
</evidence>
<evidence type="ECO:0000313" key="1">
    <source>
        <dbReference type="EMBL" id="KAB8299157.1"/>
    </source>
</evidence>
<dbReference type="AlphaFoldDB" id="A0A5N6K8R3"/>
<dbReference type="Proteomes" id="UP000326757">
    <property type="component" value="Unassembled WGS sequence"/>
</dbReference>
<name>A0A5N6K8R3_MONLA</name>
<proteinExistence type="predicted"/>
<protein>
    <submittedName>
        <fullName evidence="1">Uncharacterized protein</fullName>
    </submittedName>
</protein>
<gene>
    <name evidence="1" type="ORF">EYC80_001261</name>
</gene>
<accession>A0A5N6K8R3</accession>
<dbReference type="EMBL" id="VIGI01000006">
    <property type="protein sequence ID" value="KAB8299157.1"/>
    <property type="molecule type" value="Genomic_DNA"/>
</dbReference>